<evidence type="ECO:0008006" key="2">
    <source>
        <dbReference type="Google" id="ProtNLM"/>
    </source>
</evidence>
<organism evidence="1">
    <name type="scientific">bioreactor metagenome</name>
    <dbReference type="NCBI Taxonomy" id="1076179"/>
    <lineage>
        <taxon>unclassified sequences</taxon>
        <taxon>metagenomes</taxon>
        <taxon>ecological metagenomes</taxon>
    </lineage>
</organism>
<name>A0A644XD35_9ZZZZ</name>
<comment type="caution">
    <text evidence="1">The sequence shown here is derived from an EMBL/GenBank/DDBJ whole genome shotgun (WGS) entry which is preliminary data.</text>
</comment>
<protein>
    <recommendedName>
        <fullName evidence="2">37-kD nucleoid-associated bacterial protein</fullName>
    </recommendedName>
</protein>
<dbReference type="EMBL" id="VSSQ01002211">
    <property type="protein sequence ID" value="MPM14009.1"/>
    <property type="molecule type" value="Genomic_DNA"/>
</dbReference>
<gene>
    <name evidence="1" type="ORF">SDC9_60369</name>
</gene>
<sequence length="338" mass="39659">MSILFSSLYHINHELSSVDPIEFNNNNTDLLEYTQRLILDIKSNPNKRKFDFSSNNTEVRVNIDKFIDNDFDTASLSNANRLLRIEKLAQTNVDKLSIELQKGSFFQAVLAENGLFQIVLSKAEHKAFLDETDIKRHAGLPWEKKIFKAAIIEADSHHQIQSIFVFDTNPIMAKYWWRDFLELKERITDTVNTKNVFLTLERQIFNPLNIKAPADHILLKNSSLQYFLSNTEFNFSDFYQQVFEKYDPISPEYFELNIPERFEKIKKEKSFDTKFTIVKEEIKSKVRTKIRLSDDIELILLDAIDELRAVIRGGKELDGKKYIKIYSDTGYEVFKEKE</sequence>
<dbReference type="AlphaFoldDB" id="A0A644XD35"/>
<reference evidence="1" key="1">
    <citation type="submission" date="2019-08" db="EMBL/GenBank/DDBJ databases">
        <authorList>
            <person name="Kucharzyk K."/>
            <person name="Murdoch R.W."/>
            <person name="Higgins S."/>
            <person name="Loffler F."/>
        </authorList>
    </citation>
    <scope>NUCLEOTIDE SEQUENCE</scope>
</reference>
<evidence type="ECO:0000313" key="1">
    <source>
        <dbReference type="EMBL" id="MPM14009.1"/>
    </source>
</evidence>
<proteinExistence type="predicted"/>
<accession>A0A644XD35</accession>